<proteinExistence type="predicted"/>
<protein>
    <recommendedName>
        <fullName evidence="1">Helicase/UvrB N-terminal domain-containing protein</fullName>
    </recommendedName>
</protein>
<name>A0A563U1X2_9SPHI</name>
<organism evidence="2 3">
    <name type="scientific">Mucilaginibacter achroorhodeus</name>
    <dbReference type="NCBI Taxonomy" id="2599294"/>
    <lineage>
        <taxon>Bacteria</taxon>
        <taxon>Pseudomonadati</taxon>
        <taxon>Bacteroidota</taxon>
        <taxon>Sphingobacteriia</taxon>
        <taxon>Sphingobacteriales</taxon>
        <taxon>Sphingobacteriaceae</taxon>
        <taxon>Mucilaginibacter</taxon>
    </lineage>
</organism>
<dbReference type="OrthoDB" id="9804145at2"/>
<dbReference type="AlphaFoldDB" id="A0A563U1X2"/>
<dbReference type="Gene3D" id="3.40.50.300">
    <property type="entry name" value="P-loop containing nucleotide triphosphate hydrolases"/>
    <property type="match status" value="1"/>
</dbReference>
<sequence length="777" mass="87444">MQLNKDQLKPFQLRAAADLTEMLATYPAAPFKKQFNQDTGEPLPFLCRLKAITGSGKTPMLASSISQLSDCIVLWTTNRGAVISQTKANLSSGGKYSKLLPEEVNIYNLSEMTSLDWEEVCNAKTGLTIILSTVALFNRDGDVLNVHKNRGETSHWEMLAGDSVNGRLRDLYIVYDEAHGGTKAQFNRLKDLHPRAFILASASELPEDLGELLPGRTPDDKSAALNLQTVVVPTQEVAEAGLLKTRLFLVDCNTTRLDALSEANKKWLEITDKLKAFNEQPVICCIVNSTTAGLEIWDYLTQNLSVNPSRIAVHLSNVDKALLEANPNAPWSQLIDTYKAKKSPEALRNEGYTHLIWNLSLREGWDEPWAYVAYLDGEAKSLTDISQKIGRFLRQPNALPFDDSDLNSAYFYFNVPDEDFATVVRNTQNELSNEGYEIIAIKGSSTRPKLSREAPTKSIVNLPKVSESFGEDLQVLDDILLSNIPLFAEDNLKASGRVSTRVIDIRRNKEDGSLRKDEKRKDNAEISVWEYVIGRLGAIDSRIARKNGTCFTSFVKEDKRMKQKMQAGSPAMTILNNSISTIVKQLNNEFRLEFEPDQVFTIKPFNLISPDLFTDDENKRERYKVRTYNNALHESYNGMNNFEIRLADCLDNQDLPWCRNPSKVGYGIPIAQIGEGTSTFYPDFLYWSNPKTLWAIDPKGTHLINDAIRTKLLGISDVHDLPLKVKIAFVVEGEYELGIDNRPQLRSQNGYSVIFKYNTGLKAKNYQTLDNLVKDLK</sequence>
<dbReference type="GO" id="GO:0003677">
    <property type="term" value="F:DNA binding"/>
    <property type="evidence" value="ECO:0007669"/>
    <property type="project" value="InterPro"/>
</dbReference>
<evidence type="ECO:0000313" key="2">
    <source>
        <dbReference type="EMBL" id="TWR25490.1"/>
    </source>
</evidence>
<comment type="caution">
    <text evidence="2">The sequence shown here is derived from an EMBL/GenBank/DDBJ whole genome shotgun (WGS) entry which is preliminary data.</text>
</comment>
<dbReference type="RefSeq" id="WP_146272023.1">
    <property type="nucleotide sequence ID" value="NZ_VOEI01000004.1"/>
</dbReference>
<keyword evidence="3" id="KW-1185">Reference proteome</keyword>
<dbReference type="EMBL" id="VOEI01000004">
    <property type="protein sequence ID" value="TWR25490.1"/>
    <property type="molecule type" value="Genomic_DNA"/>
</dbReference>
<gene>
    <name evidence="2" type="ORF">FPZ42_12895</name>
</gene>
<dbReference type="GO" id="GO:0005524">
    <property type="term" value="F:ATP binding"/>
    <property type="evidence" value="ECO:0007669"/>
    <property type="project" value="InterPro"/>
</dbReference>
<dbReference type="Pfam" id="PF04851">
    <property type="entry name" value="ResIII"/>
    <property type="match status" value="1"/>
</dbReference>
<dbReference type="GO" id="GO:0016787">
    <property type="term" value="F:hydrolase activity"/>
    <property type="evidence" value="ECO:0007669"/>
    <property type="project" value="InterPro"/>
</dbReference>
<evidence type="ECO:0000313" key="3">
    <source>
        <dbReference type="Proteomes" id="UP000318010"/>
    </source>
</evidence>
<reference evidence="2 3" key="1">
    <citation type="submission" date="2019-07" db="EMBL/GenBank/DDBJ databases">
        <authorList>
            <person name="Kim J."/>
        </authorList>
    </citation>
    <scope>NUCLEOTIDE SEQUENCE [LARGE SCALE GENOMIC DNA]</scope>
    <source>
        <strain evidence="2 3">MJ1a</strain>
    </source>
</reference>
<dbReference type="Proteomes" id="UP000318010">
    <property type="component" value="Unassembled WGS sequence"/>
</dbReference>
<feature type="domain" description="Helicase/UvrB N-terminal" evidence="1">
    <location>
        <begin position="49"/>
        <end position="200"/>
    </location>
</feature>
<dbReference type="InterPro" id="IPR027417">
    <property type="entry name" value="P-loop_NTPase"/>
</dbReference>
<evidence type="ECO:0000259" key="1">
    <source>
        <dbReference type="Pfam" id="PF04851"/>
    </source>
</evidence>
<dbReference type="SUPFAM" id="SSF52540">
    <property type="entry name" value="P-loop containing nucleoside triphosphate hydrolases"/>
    <property type="match status" value="1"/>
</dbReference>
<dbReference type="InterPro" id="IPR006935">
    <property type="entry name" value="Helicase/UvrB_N"/>
</dbReference>
<accession>A0A563U1X2</accession>